<evidence type="ECO:0000313" key="3">
    <source>
        <dbReference type="Proteomes" id="UP001055911"/>
    </source>
</evidence>
<keyword evidence="3" id="KW-1185">Reference proteome</keyword>
<dbReference type="AlphaFoldDB" id="A0A9Q9E2J6"/>
<dbReference type="EMBL" id="CP097119">
    <property type="protein sequence ID" value="USS89855.1"/>
    <property type="molecule type" value="Genomic_DNA"/>
</dbReference>
<keyword evidence="1" id="KW-0472">Membrane</keyword>
<accession>A0A9Q9E2J6</accession>
<keyword evidence="1" id="KW-0812">Transmembrane</keyword>
<keyword evidence="1" id="KW-1133">Transmembrane helix</keyword>
<dbReference type="RefSeq" id="WP_252767401.1">
    <property type="nucleotide sequence ID" value="NZ_CP097119.1"/>
</dbReference>
<gene>
    <name evidence="2" type="ORF">M3M40_03530</name>
</gene>
<organism evidence="2 3">
    <name type="scientific">Fructilactobacillus cliffordii</name>
    <dbReference type="NCBI Taxonomy" id="2940299"/>
    <lineage>
        <taxon>Bacteria</taxon>
        <taxon>Bacillati</taxon>
        <taxon>Bacillota</taxon>
        <taxon>Bacilli</taxon>
        <taxon>Lactobacillales</taxon>
        <taxon>Lactobacillaceae</taxon>
        <taxon>Fructilactobacillus</taxon>
    </lineage>
</organism>
<evidence type="ECO:0000256" key="1">
    <source>
        <dbReference type="SAM" id="Phobius"/>
    </source>
</evidence>
<feature type="transmembrane region" description="Helical" evidence="1">
    <location>
        <begin position="75"/>
        <end position="93"/>
    </location>
</feature>
<proteinExistence type="predicted"/>
<sequence>MKVIKLFKIAISHKTSLDLFNNNHLYIVTIIIFLLFIISLLCLKRTRCIINNVKKYSNSIGQTTVKISDKYNTGFRDFIMSVLIPIISMFSIIDQPISTLIILLTIQFVTYKFYLLSSDFFPNISLAAISNYSVFIGEYKNRTVYVFGNTKDINIIINSQHHALDLEYENPNNILFVLIED</sequence>
<name>A0A9Q9E2J6_9LACO</name>
<reference evidence="2" key="1">
    <citation type="submission" date="2022-05" db="EMBL/GenBank/DDBJ databases">
        <authorList>
            <person name="Oliphant S.A."/>
            <person name="Watson-Haigh N.S."/>
            <person name="Sumby K.M."/>
            <person name="Gardner J.M."/>
            <person name="Jiranek V."/>
        </authorList>
    </citation>
    <scope>NUCLEOTIDE SEQUENCE</scope>
    <source>
        <strain evidence="2">KI4_B1</strain>
    </source>
</reference>
<feature type="transmembrane region" description="Helical" evidence="1">
    <location>
        <begin position="24"/>
        <end position="43"/>
    </location>
</feature>
<evidence type="ECO:0000313" key="2">
    <source>
        <dbReference type="EMBL" id="USS89855.1"/>
    </source>
</evidence>
<protein>
    <submittedName>
        <fullName evidence="2">Uncharacterized protein</fullName>
    </submittedName>
</protein>
<dbReference type="Proteomes" id="UP001055911">
    <property type="component" value="Chromosome"/>
</dbReference>